<gene>
    <name evidence="1" type="ORF">B2G88_05375</name>
</gene>
<dbReference type="RefSeq" id="WP_087714176.1">
    <property type="nucleotide sequence ID" value="NZ_MWPH01000001.1"/>
</dbReference>
<keyword evidence="2" id="KW-1185">Reference proteome</keyword>
<evidence type="ECO:0000313" key="1">
    <source>
        <dbReference type="EMBL" id="OVE86217.1"/>
    </source>
</evidence>
<evidence type="ECO:0000313" key="2">
    <source>
        <dbReference type="Proteomes" id="UP000196084"/>
    </source>
</evidence>
<organism evidence="1 2">
    <name type="scientific">Natronolimnobius baerhuensis</name>
    <dbReference type="NCBI Taxonomy" id="253108"/>
    <lineage>
        <taxon>Archaea</taxon>
        <taxon>Methanobacteriati</taxon>
        <taxon>Methanobacteriota</taxon>
        <taxon>Stenosarchaea group</taxon>
        <taxon>Halobacteria</taxon>
        <taxon>Halobacteriales</taxon>
        <taxon>Natrialbaceae</taxon>
        <taxon>Natronolimnobius</taxon>
    </lineage>
</organism>
<sequence length="101" mass="11162">MIRVFAVSLDVRVIPSLEYELCERNAVVNGVGPGAIMNYAETFLLTSLRGRRRRAPTARGIEDPSLAATRLLQITPVPMLAAHEFVRGENTGRARFEHATV</sequence>
<dbReference type="Proteomes" id="UP000196084">
    <property type="component" value="Unassembled WGS sequence"/>
</dbReference>
<comment type="caution">
    <text evidence="1">The sequence shown here is derived from an EMBL/GenBank/DDBJ whole genome shotgun (WGS) entry which is preliminary data.</text>
</comment>
<dbReference type="EMBL" id="MWPH01000001">
    <property type="protein sequence ID" value="OVE86217.1"/>
    <property type="molecule type" value="Genomic_DNA"/>
</dbReference>
<accession>A0A202EDD2</accession>
<reference evidence="1 2" key="1">
    <citation type="submission" date="2017-02" db="EMBL/GenBank/DDBJ databases">
        <title>Natronthermophilus aegyptiacus gen. nov.,sp. nov., an aerobic, extremely halophilic alkalithermophilic archaeon isolated from the athalassohaline Wadi An Natrun, Egypt.</title>
        <authorList>
            <person name="Zhao B."/>
        </authorList>
    </citation>
    <scope>NUCLEOTIDE SEQUENCE [LARGE SCALE GENOMIC DNA]</scope>
    <source>
        <strain evidence="1 2">CGMCC 1.3597</strain>
    </source>
</reference>
<dbReference type="AlphaFoldDB" id="A0A202EDD2"/>
<proteinExistence type="predicted"/>
<name>A0A202EDD2_9EURY</name>
<protein>
    <submittedName>
        <fullName evidence="1">Uncharacterized protein</fullName>
    </submittedName>
</protein>